<evidence type="ECO:0000313" key="3">
    <source>
        <dbReference type="Proteomes" id="UP000269669"/>
    </source>
</evidence>
<feature type="signal peptide" evidence="1">
    <location>
        <begin position="1"/>
        <end position="25"/>
    </location>
</feature>
<dbReference type="SUPFAM" id="SSF101898">
    <property type="entry name" value="NHL repeat"/>
    <property type="match status" value="1"/>
</dbReference>
<protein>
    <submittedName>
        <fullName evidence="2">Uncharacterized protein</fullName>
    </submittedName>
</protein>
<dbReference type="EMBL" id="RSDW01000001">
    <property type="protein sequence ID" value="RSL17278.1"/>
    <property type="molecule type" value="Genomic_DNA"/>
</dbReference>
<dbReference type="Gene3D" id="2.120.10.30">
    <property type="entry name" value="TolB, C-terminal domain"/>
    <property type="match status" value="1"/>
</dbReference>
<dbReference type="OrthoDB" id="107542at2"/>
<feature type="chain" id="PRO_5018715995" evidence="1">
    <location>
        <begin position="26"/>
        <end position="433"/>
    </location>
</feature>
<gene>
    <name evidence="2" type="ORF">EDE15_2808</name>
</gene>
<dbReference type="Proteomes" id="UP000269669">
    <property type="component" value="Unassembled WGS sequence"/>
</dbReference>
<keyword evidence="1" id="KW-0732">Signal</keyword>
<organism evidence="2 3">
    <name type="scientific">Edaphobacter aggregans</name>
    <dbReference type="NCBI Taxonomy" id="570835"/>
    <lineage>
        <taxon>Bacteria</taxon>
        <taxon>Pseudomonadati</taxon>
        <taxon>Acidobacteriota</taxon>
        <taxon>Terriglobia</taxon>
        <taxon>Terriglobales</taxon>
        <taxon>Acidobacteriaceae</taxon>
        <taxon>Edaphobacter</taxon>
    </lineage>
</organism>
<accession>A0A3R9NUS6</accession>
<comment type="caution">
    <text evidence="2">The sequence shown here is derived from an EMBL/GenBank/DDBJ whole genome shotgun (WGS) entry which is preliminary data.</text>
</comment>
<dbReference type="InterPro" id="IPR011042">
    <property type="entry name" value="6-blade_b-propeller_TolB-like"/>
</dbReference>
<dbReference type="RefSeq" id="WP_125485781.1">
    <property type="nucleotide sequence ID" value="NZ_RSDW01000001.1"/>
</dbReference>
<proteinExistence type="predicted"/>
<name>A0A3R9NUS6_9BACT</name>
<reference evidence="2 3" key="1">
    <citation type="submission" date="2018-12" db="EMBL/GenBank/DDBJ databases">
        <title>Sequencing of bacterial isolates from soil warming experiment in Harvard Forest, Massachusetts, USA.</title>
        <authorList>
            <person name="Deangelis K."/>
        </authorList>
    </citation>
    <scope>NUCLEOTIDE SEQUENCE [LARGE SCALE GENOMIC DNA]</scope>
    <source>
        <strain evidence="2 3">EB153</strain>
    </source>
</reference>
<sequence>MTSLLPLLALSILLAGCGDSISQHAAATISTQPADIEGITHGGLQSVGNAHIYLFAANNIGYRAPSISLIKPSAPAAVTDTRGTYILTDASGNFSLSHTNYSCSDGQLLYLLSTTGNPGLAGESNNDAISLIFVLGPCPSDGNIGEITRFIDINEVSTVAGIYALAGFMSDITRVSSSSTQLSQRGLANAFAAVNNLVDITTSQALAQNLHGNGVIPQAKINALANLIVPCINSAGSSTPHSLQQRPRQQRIRPADTATAVLNIAHNPAANVGALFSLIGPTPIYQPPLTPRPNDWTVALIFYAPTTSGPYFPAIDSAGDLWVPAYASNTLTEFDPLGNILSSQSGFTGGGLNQPFSVAIDASDNPWVVNFAPIGASTVSHFSSSGTPIISTPYPCGAACFFVAFDSSQNAWISGSTRTLTLSPNGTTVAQSP</sequence>
<evidence type="ECO:0000313" key="2">
    <source>
        <dbReference type="EMBL" id="RSL17278.1"/>
    </source>
</evidence>
<keyword evidence="3" id="KW-1185">Reference proteome</keyword>
<evidence type="ECO:0000256" key="1">
    <source>
        <dbReference type="SAM" id="SignalP"/>
    </source>
</evidence>
<dbReference type="AlphaFoldDB" id="A0A3R9NUS6"/>